<evidence type="ECO:0000313" key="1">
    <source>
        <dbReference type="EMBL" id="MCP2000918.1"/>
    </source>
</evidence>
<proteinExistence type="predicted"/>
<dbReference type="Proteomes" id="UP001205486">
    <property type="component" value="Unassembled WGS sequence"/>
</dbReference>
<comment type="caution">
    <text evidence="1">The sequence shown here is derived from an EMBL/GenBank/DDBJ whole genome shotgun (WGS) entry which is preliminary data.</text>
</comment>
<protein>
    <submittedName>
        <fullName evidence="1">Uncharacterized protein</fullName>
    </submittedName>
</protein>
<reference evidence="1" key="1">
    <citation type="submission" date="2022-03" db="EMBL/GenBank/DDBJ databases">
        <title>Interactions between chemoautotrophic and heterotrophic bacteria.</title>
        <authorList>
            <person name="Santoro A."/>
        </authorList>
    </citation>
    <scope>NUCLEOTIDE SEQUENCE</scope>
    <source>
        <strain evidence="1">Nb-106</strain>
    </source>
</reference>
<gene>
    <name evidence="1" type="ORF">J2S34_003366</name>
</gene>
<evidence type="ECO:0000313" key="2">
    <source>
        <dbReference type="Proteomes" id="UP001205486"/>
    </source>
</evidence>
<keyword evidence="2" id="KW-1185">Reference proteome</keyword>
<name>A0ACC6AMC9_NITWI</name>
<organism evidence="1 2">
    <name type="scientific">Nitrobacter winogradskyi</name>
    <name type="common">Nitrobacter agilis</name>
    <dbReference type="NCBI Taxonomy" id="913"/>
    <lineage>
        <taxon>Bacteria</taxon>
        <taxon>Pseudomonadati</taxon>
        <taxon>Pseudomonadota</taxon>
        <taxon>Alphaproteobacteria</taxon>
        <taxon>Hyphomicrobiales</taxon>
        <taxon>Nitrobacteraceae</taxon>
        <taxon>Nitrobacter</taxon>
    </lineage>
</organism>
<dbReference type="EMBL" id="JALJZS010000002">
    <property type="protein sequence ID" value="MCP2000918.1"/>
    <property type="molecule type" value="Genomic_DNA"/>
</dbReference>
<accession>A0ACC6AMC9</accession>
<sequence>MDKPCPPVIKADIGAAETLVSRREPMRYRTSQGLLIEAETSFDAIRRLRESSWNEQNLSDREYMEAVADRMFQEGVHVSTVSPDIFIAGLLGAGLLTREPDDAQPNTENPAKQEADRK</sequence>